<dbReference type="EMBL" id="BPLR01020444">
    <property type="protein sequence ID" value="GIX78866.1"/>
    <property type="molecule type" value="Genomic_DNA"/>
</dbReference>
<accession>A0AAV4N5A4</accession>
<proteinExistence type="predicted"/>
<name>A0AAV4N5A4_CAEEX</name>
<sequence>MTTNRNDSKGSKARGKILHSLDFHSFTEFRTQKGKIRKAFHPTSHTVHDYSTQYSATHLFKTPYTSRVHGDKLSRPKWISIHTELVKLGKLYKRNKEKEKKKRKAPHFKQRNDHSYPYLLHLQNTRDITGYSFTTCA</sequence>
<organism evidence="1 2">
    <name type="scientific">Caerostris extrusa</name>
    <name type="common">Bark spider</name>
    <name type="synonym">Caerostris bankana</name>
    <dbReference type="NCBI Taxonomy" id="172846"/>
    <lineage>
        <taxon>Eukaryota</taxon>
        <taxon>Metazoa</taxon>
        <taxon>Ecdysozoa</taxon>
        <taxon>Arthropoda</taxon>
        <taxon>Chelicerata</taxon>
        <taxon>Arachnida</taxon>
        <taxon>Araneae</taxon>
        <taxon>Araneomorphae</taxon>
        <taxon>Entelegynae</taxon>
        <taxon>Araneoidea</taxon>
        <taxon>Araneidae</taxon>
        <taxon>Caerostris</taxon>
    </lineage>
</organism>
<comment type="caution">
    <text evidence="1">The sequence shown here is derived from an EMBL/GenBank/DDBJ whole genome shotgun (WGS) entry which is preliminary data.</text>
</comment>
<evidence type="ECO:0000313" key="2">
    <source>
        <dbReference type="Proteomes" id="UP001054945"/>
    </source>
</evidence>
<evidence type="ECO:0000313" key="1">
    <source>
        <dbReference type="EMBL" id="GIX78866.1"/>
    </source>
</evidence>
<reference evidence="1 2" key="1">
    <citation type="submission" date="2021-06" db="EMBL/GenBank/DDBJ databases">
        <title>Caerostris extrusa draft genome.</title>
        <authorList>
            <person name="Kono N."/>
            <person name="Arakawa K."/>
        </authorList>
    </citation>
    <scope>NUCLEOTIDE SEQUENCE [LARGE SCALE GENOMIC DNA]</scope>
</reference>
<gene>
    <name evidence="1" type="ORF">CEXT_804131</name>
</gene>
<dbReference type="AlphaFoldDB" id="A0AAV4N5A4"/>
<protein>
    <submittedName>
        <fullName evidence="1">Uncharacterized protein</fullName>
    </submittedName>
</protein>
<keyword evidence="2" id="KW-1185">Reference proteome</keyword>
<dbReference type="Proteomes" id="UP001054945">
    <property type="component" value="Unassembled WGS sequence"/>
</dbReference>